<proteinExistence type="predicted"/>
<protein>
    <submittedName>
        <fullName evidence="2">Uncharacterized protein</fullName>
    </submittedName>
</protein>
<evidence type="ECO:0000256" key="1">
    <source>
        <dbReference type="SAM" id="Phobius"/>
    </source>
</evidence>
<dbReference type="EMBL" id="BJCC01000013">
    <property type="protein sequence ID" value="GCF93762.1"/>
    <property type="molecule type" value="Genomic_DNA"/>
</dbReference>
<organism evidence="2 3">
    <name type="scientific">Enterococcus florum</name>
    <dbReference type="NCBI Taxonomy" id="2480627"/>
    <lineage>
        <taxon>Bacteria</taxon>
        <taxon>Bacillati</taxon>
        <taxon>Bacillota</taxon>
        <taxon>Bacilli</taxon>
        <taxon>Lactobacillales</taxon>
        <taxon>Enterococcaceae</taxon>
        <taxon>Enterococcus</taxon>
    </lineage>
</organism>
<sequence>MKLQWLVKPSLLETNELKSIGPSLKWMPRLIFFLFMKHFTIPMILINLQKLALSLLTDFWQMAKLDEYY</sequence>
<name>A0A4P5PDU4_9ENTE</name>
<reference evidence="3" key="1">
    <citation type="submission" date="2019-02" db="EMBL/GenBank/DDBJ databases">
        <title>Draft genome sequence of Enterococcus sp. Gos25-1.</title>
        <authorList>
            <person name="Tanaka N."/>
            <person name="Shiwa Y."/>
            <person name="Fujita N."/>
        </authorList>
    </citation>
    <scope>NUCLEOTIDE SEQUENCE [LARGE SCALE GENOMIC DNA]</scope>
    <source>
        <strain evidence="3">Gos25-1</strain>
    </source>
</reference>
<keyword evidence="1" id="KW-0812">Transmembrane</keyword>
<evidence type="ECO:0000313" key="2">
    <source>
        <dbReference type="EMBL" id="GCF93762.1"/>
    </source>
</evidence>
<dbReference type="Proteomes" id="UP000290567">
    <property type="component" value="Unassembled WGS sequence"/>
</dbReference>
<keyword evidence="1" id="KW-0472">Membrane</keyword>
<comment type="caution">
    <text evidence="2">The sequence shown here is derived from an EMBL/GenBank/DDBJ whole genome shotgun (WGS) entry which is preliminary data.</text>
</comment>
<gene>
    <name evidence="2" type="ORF">NRIC_16530</name>
</gene>
<evidence type="ECO:0000313" key="3">
    <source>
        <dbReference type="Proteomes" id="UP000290567"/>
    </source>
</evidence>
<keyword evidence="1" id="KW-1133">Transmembrane helix</keyword>
<keyword evidence="3" id="KW-1185">Reference proteome</keyword>
<accession>A0A4P5PDU4</accession>
<feature type="transmembrane region" description="Helical" evidence="1">
    <location>
        <begin position="26"/>
        <end position="46"/>
    </location>
</feature>
<dbReference type="AlphaFoldDB" id="A0A4P5PDU4"/>